<organism evidence="3 4">
    <name type="scientific">Endocarpon pusillum</name>
    <dbReference type="NCBI Taxonomy" id="364733"/>
    <lineage>
        <taxon>Eukaryota</taxon>
        <taxon>Fungi</taxon>
        <taxon>Dikarya</taxon>
        <taxon>Ascomycota</taxon>
        <taxon>Pezizomycotina</taxon>
        <taxon>Eurotiomycetes</taxon>
        <taxon>Chaetothyriomycetidae</taxon>
        <taxon>Verrucariales</taxon>
        <taxon>Verrucariaceae</taxon>
        <taxon>Endocarpon</taxon>
    </lineage>
</organism>
<keyword evidence="2" id="KW-0732">Signal</keyword>
<gene>
    <name evidence="3" type="ORF">GJ744_005099</name>
</gene>
<protein>
    <submittedName>
        <fullName evidence="3">Uncharacterized protein</fullName>
    </submittedName>
</protein>
<keyword evidence="4" id="KW-1185">Reference proteome</keyword>
<dbReference type="OrthoDB" id="10447951at2759"/>
<reference evidence="3" key="1">
    <citation type="submission" date="2020-02" db="EMBL/GenBank/DDBJ databases">
        <authorList>
            <person name="Palmer J.M."/>
        </authorList>
    </citation>
    <scope>NUCLEOTIDE SEQUENCE</scope>
    <source>
        <strain evidence="3">EPUS1.4</strain>
        <tissue evidence="3">Thallus</tissue>
    </source>
</reference>
<feature type="signal peptide" evidence="2">
    <location>
        <begin position="1"/>
        <end position="23"/>
    </location>
</feature>
<dbReference type="Proteomes" id="UP000606974">
    <property type="component" value="Unassembled WGS sequence"/>
</dbReference>
<feature type="region of interest" description="Disordered" evidence="1">
    <location>
        <begin position="237"/>
        <end position="345"/>
    </location>
</feature>
<dbReference type="EMBL" id="JAACFV010000022">
    <property type="protein sequence ID" value="KAF7511202.1"/>
    <property type="molecule type" value="Genomic_DNA"/>
</dbReference>
<accession>A0A8H7ANE2</accession>
<comment type="caution">
    <text evidence="3">The sequence shown here is derived from an EMBL/GenBank/DDBJ whole genome shotgun (WGS) entry which is preliminary data.</text>
</comment>
<evidence type="ECO:0000256" key="2">
    <source>
        <dbReference type="SAM" id="SignalP"/>
    </source>
</evidence>
<feature type="chain" id="PRO_5034094414" evidence="2">
    <location>
        <begin position="24"/>
        <end position="433"/>
    </location>
</feature>
<evidence type="ECO:0000313" key="4">
    <source>
        <dbReference type="Proteomes" id="UP000606974"/>
    </source>
</evidence>
<sequence length="433" mass="45596">MYHPLFSLAAALTVSSIIKTASAGVAGLINPRYLDERQLCVGDSYFDVFNSVGMGRSGEGAQNDIEEFCHSWIPYSTVTSYYATITPTTTCFPATVTVNRTTEVVYSPTSTVTVTASQTEFAIEQRGHAIEGRAVAATITPRAELPKRMIQHARHAISTFARSLDVEDLKADLSSACSCLFLPAPTTYLTSTAPEVTRTIGATNYATATLNTTVAGGVTTITETLNVTSLVRPTGAASQLSGTVPLPSSNSTISGTGNGIDVRPTFNTRPRPTGGYGNSIDVRPTYNTRPRPTGDVLPTNNTRPRPTGDVLPTNNTRPRPTGGYGTAYNGTGTGSRPQPTENSTCLTSPAEIRNVTVTVTALATSTVLSTTTDIISDIRFKNTTITVTVAETTVTITEDGTTVTETGVEESPTITGPATGARAAVPAYRAGRF</sequence>
<name>A0A8H7ANE2_9EURO</name>
<feature type="compositionally biased region" description="Polar residues" evidence="1">
    <location>
        <begin position="335"/>
        <end position="345"/>
    </location>
</feature>
<proteinExistence type="predicted"/>
<evidence type="ECO:0000313" key="3">
    <source>
        <dbReference type="EMBL" id="KAF7511202.1"/>
    </source>
</evidence>
<dbReference type="AlphaFoldDB" id="A0A8H7ANE2"/>
<evidence type="ECO:0000256" key="1">
    <source>
        <dbReference type="SAM" id="MobiDB-lite"/>
    </source>
</evidence>